<dbReference type="Gene3D" id="3.40.50.720">
    <property type="entry name" value="NAD(P)-binding Rossmann-like Domain"/>
    <property type="match status" value="1"/>
</dbReference>
<dbReference type="RefSeq" id="WP_011604233.1">
    <property type="nucleotide sequence ID" value="NC_008278.1"/>
</dbReference>
<evidence type="ECO:0000256" key="1">
    <source>
        <dbReference type="ARBA" id="ARBA00006484"/>
    </source>
</evidence>
<reference evidence="3 4" key="1">
    <citation type="journal article" date="2007" name="Genome Res.">
        <title>Genome characteristics of facultatively symbiotic Frankia sp. strains reflect host range and host plant biogeography.</title>
        <authorList>
            <person name="Normand P."/>
            <person name="Lapierre P."/>
            <person name="Tisa L.S."/>
            <person name="Gogarten J.P."/>
            <person name="Alloisio N."/>
            <person name="Bagnarol E."/>
            <person name="Bassi C.A."/>
            <person name="Berry A.M."/>
            <person name="Bickhart D.M."/>
            <person name="Choisne N."/>
            <person name="Couloux A."/>
            <person name="Cournoyer B."/>
            <person name="Cruveiller S."/>
            <person name="Daubin V."/>
            <person name="Demange N."/>
            <person name="Francino M.P."/>
            <person name="Goltsman E."/>
            <person name="Huang Y."/>
            <person name="Kopp O.R."/>
            <person name="Labarre L."/>
            <person name="Lapidus A."/>
            <person name="Lavire C."/>
            <person name="Marechal J."/>
            <person name="Martinez M."/>
            <person name="Mastronunzio J.E."/>
            <person name="Mullin B.C."/>
            <person name="Niemann J."/>
            <person name="Pujic P."/>
            <person name="Rawnsley T."/>
            <person name="Rouy Z."/>
            <person name="Schenowitz C."/>
            <person name="Sellstedt A."/>
            <person name="Tavares F."/>
            <person name="Tomkins J.P."/>
            <person name="Vallenet D."/>
            <person name="Valverde C."/>
            <person name="Wall L.G."/>
            <person name="Wang Y."/>
            <person name="Medigue C."/>
            <person name="Benson D.R."/>
        </authorList>
    </citation>
    <scope>NUCLEOTIDE SEQUENCE [LARGE SCALE GENOMIC DNA]</scope>
    <source>
        <strain evidence="4">DSM 45986 / CECT 9034 / ACN14a</strain>
    </source>
</reference>
<accession>Q0RL77</accession>
<dbReference type="OrthoDB" id="286404at2"/>
<comment type="similarity">
    <text evidence="1">Belongs to the short-chain dehydrogenases/reductases (SDR) family.</text>
</comment>
<dbReference type="GO" id="GO:0048038">
    <property type="term" value="F:quinone binding"/>
    <property type="evidence" value="ECO:0007669"/>
    <property type="project" value="TreeGrafter"/>
</dbReference>
<dbReference type="InterPro" id="IPR036291">
    <property type="entry name" value="NAD(P)-bd_dom_sf"/>
</dbReference>
<dbReference type="PANTHER" id="PTHR42760:SF133">
    <property type="entry name" value="3-OXOACYL-[ACYL-CARRIER-PROTEIN] REDUCTASE"/>
    <property type="match status" value="1"/>
</dbReference>
<gene>
    <name evidence="3" type="ordered locus">FRAAL3084</name>
</gene>
<evidence type="ECO:0000256" key="2">
    <source>
        <dbReference type="ARBA" id="ARBA00023002"/>
    </source>
</evidence>
<dbReference type="GO" id="GO:0006633">
    <property type="term" value="P:fatty acid biosynthetic process"/>
    <property type="evidence" value="ECO:0007669"/>
    <property type="project" value="TreeGrafter"/>
</dbReference>
<dbReference type="EMBL" id="CT573213">
    <property type="protein sequence ID" value="CAJ61728.1"/>
    <property type="molecule type" value="Genomic_DNA"/>
</dbReference>
<dbReference type="HOGENOM" id="CLU_010194_1_1_11"/>
<dbReference type="InterPro" id="IPR020904">
    <property type="entry name" value="Sc_DH/Rdtase_CS"/>
</dbReference>
<dbReference type="PROSITE" id="PS00061">
    <property type="entry name" value="ADH_SHORT"/>
    <property type="match status" value="1"/>
</dbReference>
<dbReference type="SUPFAM" id="SSF51735">
    <property type="entry name" value="NAD(P)-binding Rossmann-fold domains"/>
    <property type="match status" value="1"/>
</dbReference>
<dbReference type="eggNOG" id="COG1028">
    <property type="taxonomic scope" value="Bacteria"/>
</dbReference>
<dbReference type="Proteomes" id="UP000000657">
    <property type="component" value="Chromosome"/>
</dbReference>
<organism evidence="3 4">
    <name type="scientific">Frankia alni (strain DSM 45986 / CECT 9034 / ACN14a)</name>
    <dbReference type="NCBI Taxonomy" id="326424"/>
    <lineage>
        <taxon>Bacteria</taxon>
        <taxon>Bacillati</taxon>
        <taxon>Actinomycetota</taxon>
        <taxon>Actinomycetes</taxon>
        <taxon>Frankiales</taxon>
        <taxon>Frankiaceae</taxon>
        <taxon>Frankia</taxon>
    </lineage>
</organism>
<dbReference type="EC" id="1.1.1.-" evidence="3"/>
<dbReference type="PANTHER" id="PTHR42760">
    <property type="entry name" value="SHORT-CHAIN DEHYDROGENASES/REDUCTASES FAMILY MEMBER"/>
    <property type="match status" value="1"/>
</dbReference>
<dbReference type="KEGG" id="fal:FRAAL3084"/>
<evidence type="ECO:0000313" key="3">
    <source>
        <dbReference type="EMBL" id="CAJ61728.1"/>
    </source>
</evidence>
<dbReference type="GO" id="GO:0016616">
    <property type="term" value="F:oxidoreductase activity, acting on the CH-OH group of donors, NAD or NADP as acceptor"/>
    <property type="evidence" value="ECO:0007669"/>
    <property type="project" value="TreeGrafter"/>
</dbReference>
<dbReference type="Pfam" id="PF13561">
    <property type="entry name" value="adh_short_C2"/>
    <property type="match status" value="1"/>
</dbReference>
<dbReference type="STRING" id="326424.FRAAL3084"/>
<protein>
    <submittedName>
        <fullName evidence="3">Short chain dehydrogenase</fullName>
        <ecNumber evidence="3">1.1.1.-</ecNumber>
    </submittedName>
</protein>
<dbReference type="PRINTS" id="PR00081">
    <property type="entry name" value="GDHRDH"/>
</dbReference>
<name>Q0RL77_FRAAA</name>
<keyword evidence="2 3" id="KW-0560">Oxidoreductase</keyword>
<sequence length="263" mass="27202">MPGLTFDLSGRTAVVTGASRGIGAACARALDAAGARVAVVARGGAGLAAVADGLANKPVTISADLTVEDDVRRVADQALDELGDVDILVNNAGLGWHQPPEAITAKPLDLQLNLNLRNVILLTSWLAPSLLRRRGCVVTMSSAAAYGGDVEQAVYAATKGGLNTLTQNLATAWGDRGVRVNAVAPGFVDTDIWQPLIAALGEEGYQRFRRATAAGIPLRRWASADEIATVVLFLCSDAASYLTGQTLVVDGGGAPLPSRHLPT</sequence>
<dbReference type="FunFam" id="3.40.50.720:FF:000084">
    <property type="entry name" value="Short-chain dehydrogenase reductase"/>
    <property type="match status" value="1"/>
</dbReference>
<proteinExistence type="inferred from homology"/>
<dbReference type="AlphaFoldDB" id="Q0RL77"/>
<dbReference type="InterPro" id="IPR002347">
    <property type="entry name" value="SDR_fam"/>
</dbReference>
<dbReference type="CDD" id="cd05233">
    <property type="entry name" value="SDR_c"/>
    <property type="match status" value="1"/>
</dbReference>
<keyword evidence="4" id="KW-1185">Reference proteome</keyword>
<dbReference type="PRINTS" id="PR00080">
    <property type="entry name" value="SDRFAMILY"/>
</dbReference>
<evidence type="ECO:0000313" key="4">
    <source>
        <dbReference type="Proteomes" id="UP000000657"/>
    </source>
</evidence>